<reference evidence="12 13" key="1">
    <citation type="journal article" date="2016" name="Nat. Commun.">
        <title>Thousands of microbial genomes shed light on interconnected biogeochemical processes in an aquifer system.</title>
        <authorList>
            <person name="Anantharaman K."/>
            <person name="Brown C.T."/>
            <person name="Hug L.A."/>
            <person name="Sharon I."/>
            <person name="Castelle C.J."/>
            <person name="Probst A.J."/>
            <person name="Thomas B.C."/>
            <person name="Singh A."/>
            <person name="Wilkins M.J."/>
            <person name="Karaoz U."/>
            <person name="Brodie E.L."/>
            <person name="Williams K.H."/>
            <person name="Hubbard S.S."/>
            <person name="Banfield J.F."/>
        </authorList>
    </citation>
    <scope>NUCLEOTIDE SEQUENCE [LARGE SCALE GENOMIC DNA]</scope>
</reference>
<dbReference type="InterPro" id="IPR001451">
    <property type="entry name" value="Hexapep"/>
</dbReference>
<dbReference type="Gene3D" id="2.160.10.10">
    <property type="entry name" value="Hexapeptide repeat proteins"/>
    <property type="match status" value="1"/>
</dbReference>
<dbReference type="Gene3D" id="3.90.550.10">
    <property type="entry name" value="Spore Coat Polysaccharide Biosynthesis Protein SpsA, Chain A"/>
    <property type="match status" value="1"/>
</dbReference>
<dbReference type="InterPro" id="IPR005835">
    <property type="entry name" value="NTP_transferase_dom"/>
</dbReference>
<feature type="domain" description="Nucleotidyl transferase" evidence="11">
    <location>
        <begin position="7"/>
        <end position="192"/>
    </location>
</feature>
<evidence type="ECO:0000256" key="3">
    <source>
        <dbReference type="ARBA" id="ARBA00007707"/>
    </source>
</evidence>
<dbReference type="InterPro" id="IPR011004">
    <property type="entry name" value="Trimer_LpxA-like_sf"/>
</dbReference>
<comment type="pathway">
    <text evidence="2">Nucleotide-sugar biosynthesis; UDP-N-acetyl-alpha-D-glucosamine biosynthesis; UDP-N-acetyl-alpha-D-glucosamine from N-acetyl-alpha-D-glucosamine 1-phosphate: step 1/1.</text>
</comment>
<dbReference type="Proteomes" id="UP000178448">
    <property type="component" value="Unassembled WGS sequence"/>
</dbReference>
<dbReference type="Pfam" id="PF00132">
    <property type="entry name" value="Hexapep"/>
    <property type="match status" value="1"/>
</dbReference>
<comment type="similarity">
    <text evidence="3">In the C-terminal section; belongs to the transferase hexapeptide repeat family.</text>
</comment>
<sequence length="437" mass="46886">MNKPLTAVVLAGGIGTRFAPFSGNKLFMQFMGKPLIHYSLTQSLPDDVSRVVIIASPENYGDLGAPRLGVPSTVVVQDQPRGMADALITAGRELSGPVLVLIADHLVPKAVLSDVVSHARKSKSFGVLPGWKRSEYFPGGYLKVSGNTVTGIVEKPVPGQEPGDMVYISGTYIDDAAVLINELSKTGPDGDDAYERTLTRMMGPLKFTVHRYEGPTATLKYPWHALDVFEYLAATSGTKGRGRNVVFKENVIIEGDVRFGDNVRVYENTKISGPCYIGSNTVIGNGNIIRHSHIGADCVTGFSTDITRSYIGDGCWFHTNYIGDSVLEGNVSMGSGAVLANLRLDEGGVGSFVKEERIDTGRKKLGACIARSVRIGVNASIMPGVKIGRNSMIGAGLVISEDIAADSYVSGTTVLSVRRNERTVPQGDRGEFRDKLK</sequence>
<dbReference type="EMBL" id="MFJD01000006">
    <property type="protein sequence ID" value="OGG03786.1"/>
    <property type="molecule type" value="Genomic_DNA"/>
</dbReference>
<dbReference type="GO" id="GO:0019134">
    <property type="term" value="F:glucosamine-1-phosphate N-acetyltransferase activity"/>
    <property type="evidence" value="ECO:0007669"/>
    <property type="project" value="UniProtKB-EC"/>
</dbReference>
<dbReference type="InterPro" id="IPR050065">
    <property type="entry name" value="GlmU-like"/>
</dbReference>
<comment type="similarity">
    <text evidence="4">In the N-terminal section; belongs to the N-acetylglucosamine-1-phosphate uridyltransferase family.</text>
</comment>
<evidence type="ECO:0000256" key="7">
    <source>
        <dbReference type="ARBA" id="ARBA00023268"/>
    </source>
</evidence>
<organism evidence="12 13">
    <name type="scientific">Candidatus Gottesmanbacteria bacterium RBG_16_52_11</name>
    <dbReference type="NCBI Taxonomy" id="1798374"/>
    <lineage>
        <taxon>Bacteria</taxon>
        <taxon>Candidatus Gottesmaniibacteriota</taxon>
    </lineage>
</organism>
<dbReference type="STRING" id="1798374.A2Z33_04845"/>
<dbReference type="PANTHER" id="PTHR43584:SF8">
    <property type="entry name" value="N-ACETYLMURAMATE ALPHA-1-PHOSPHATE URIDYLYLTRANSFERASE"/>
    <property type="match status" value="1"/>
</dbReference>
<proteinExistence type="inferred from homology"/>
<evidence type="ECO:0000256" key="2">
    <source>
        <dbReference type="ARBA" id="ARBA00005208"/>
    </source>
</evidence>
<comment type="pathway">
    <text evidence="1">Nucleotide-sugar biosynthesis; UDP-N-acetyl-alpha-D-glucosamine biosynthesis; N-acetyl-alpha-D-glucosamine 1-phosphate from alpha-D-glucosamine 6-phosphate (route II): step 2/2.</text>
</comment>
<evidence type="ECO:0000256" key="9">
    <source>
        <dbReference type="ARBA" id="ARBA00048247"/>
    </source>
</evidence>
<evidence type="ECO:0000256" key="4">
    <source>
        <dbReference type="ARBA" id="ARBA00007947"/>
    </source>
</evidence>
<dbReference type="SUPFAM" id="SSF53448">
    <property type="entry name" value="Nucleotide-diphospho-sugar transferases"/>
    <property type="match status" value="1"/>
</dbReference>
<comment type="caution">
    <text evidence="12">The sequence shown here is derived from an EMBL/GenBank/DDBJ whole genome shotgun (WGS) entry which is preliminary data.</text>
</comment>
<dbReference type="SUPFAM" id="SSF51161">
    <property type="entry name" value="Trimeric LpxA-like enzymes"/>
    <property type="match status" value="1"/>
</dbReference>
<evidence type="ECO:0000313" key="12">
    <source>
        <dbReference type="EMBL" id="OGG03786.1"/>
    </source>
</evidence>
<dbReference type="AlphaFoldDB" id="A0A1F5YUL3"/>
<keyword evidence="8" id="KW-0012">Acyltransferase</keyword>
<evidence type="ECO:0000256" key="6">
    <source>
        <dbReference type="ARBA" id="ARBA00022695"/>
    </source>
</evidence>
<accession>A0A1F5YUL3</accession>
<evidence type="ECO:0000256" key="1">
    <source>
        <dbReference type="ARBA" id="ARBA00005166"/>
    </source>
</evidence>
<dbReference type="GO" id="GO:0003977">
    <property type="term" value="F:UDP-N-acetylglucosamine diphosphorylase activity"/>
    <property type="evidence" value="ECO:0007669"/>
    <property type="project" value="UniProtKB-EC"/>
</dbReference>
<keyword evidence="6" id="KW-0548">Nucleotidyltransferase</keyword>
<dbReference type="InterPro" id="IPR029044">
    <property type="entry name" value="Nucleotide-diphossugar_trans"/>
</dbReference>
<keyword evidence="7" id="KW-0511">Multifunctional enzyme</keyword>
<dbReference type="Pfam" id="PF00483">
    <property type="entry name" value="NTP_transferase"/>
    <property type="match status" value="1"/>
</dbReference>
<comment type="catalytic activity">
    <reaction evidence="9">
        <text>alpha-D-glucosamine 1-phosphate + acetyl-CoA = N-acetyl-alpha-D-glucosamine 1-phosphate + CoA + H(+)</text>
        <dbReference type="Rhea" id="RHEA:13725"/>
        <dbReference type="ChEBI" id="CHEBI:15378"/>
        <dbReference type="ChEBI" id="CHEBI:57287"/>
        <dbReference type="ChEBI" id="CHEBI:57288"/>
        <dbReference type="ChEBI" id="CHEBI:57776"/>
        <dbReference type="ChEBI" id="CHEBI:58516"/>
        <dbReference type="EC" id="2.3.1.157"/>
    </reaction>
</comment>
<protein>
    <recommendedName>
        <fullName evidence="11">Nucleotidyl transferase domain-containing protein</fullName>
    </recommendedName>
</protein>
<comment type="catalytic activity">
    <reaction evidence="10">
        <text>N-acetyl-alpha-D-glucosamine 1-phosphate + UTP + H(+) = UDP-N-acetyl-alpha-D-glucosamine + diphosphate</text>
        <dbReference type="Rhea" id="RHEA:13509"/>
        <dbReference type="ChEBI" id="CHEBI:15378"/>
        <dbReference type="ChEBI" id="CHEBI:33019"/>
        <dbReference type="ChEBI" id="CHEBI:46398"/>
        <dbReference type="ChEBI" id="CHEBI:57705"/>
        <dbReference type="ChEBI" id="CHEBI:57776"/>
        <dbReference type="EC" id="2.7.7.23"/>
    </reaction>
</comment>
<evidence type="ECO:0000259" key="11">
    <source>
        <dbReference type="Pfam" id="PF00483"/>
    </source>
</evidence>
<evidence type="ECO:0000313" key="13">
    <source>
        <dbReference type="Proteomes" id="UP000178448"/>
    </source>
</evidence>
<dbReference type="PANTHER" id="PTHR43584">
    <property type="entry name" value="NUCLEOTIDYL TRANSFERASE"/>
    <property type="match status" value="1"/>
</dbReference>
<evidence type="ECO:0000256" key="8">
    <source>
        <dbReference type="ARBA" id="ARBA00023315"/>
    </source>
</evidence>
<evidence type="ECO:0000256" key="10">
    <source>
        <dbReference type="ARBA" id="ARBA00048493"/>
    </source>
</evidence>
<evidence type="ECO:0000256" key="5">
    <source>
        <dbReference type="ARBA" id="ARBA00022679"/>
    </source>
</evidence>
<name>A0A1F5YUL3_9BACT</name>
<gene>
    <name evidence="12" type="ORF">A2Z33_04845</name>
</gene>
<keyword evidence="5" id="KW-0808">Transferase</keyword>